<sequence length="103" mass="10198">MTEHSHSAADPAWPHLASAAARADHFAPGAPIPHPVPAQDGSTGWGPPTGDYAGRADGRSSWGGLDAPAAVPPPLPGVNGPQSRPGWLTAGRVSGEPDGDGAA</sequence>
<dbReference type="RefSeq" id="WP_179760198.1">
    <property type="nucleotide sequence ID" value="NZ_BAAAJZ010000005.1"/>
</dbReference>
<dbReference type="EMBL" id="JACCCZ010000001">
    <property type="protein sequence ID" value="NYG00363.1"/>
    <property type="molecule type" value="Genomic_DNA"/>
</dbReference>
<evidence type="ECO:0000313" key="3">
    <source>
        <dbReference type="Proteomes" id="UP000549695"/>
    </source>
</evidence>
<keyword evidence="3" id="KW-1185">Reference proteome</keyword>
<reference evidence="2 3" key="1">
    <citation type="submission" date="2020-07" db="EMBL/GenBank/DDBJ databases">
        <title>Sequencing the genomes of 1000 actinobacteria strains.</title>
        <authorList>
            <person name="Klenk H.-P."/>
        </authorList>
    </citation>
    <scope>NUCLEOTIDE SEQUENCE [LARGE SCALE GENOMIC DNA]</scope>
    <source>
        <strain evidence="2 3">DSM 44749</strain>
    </source>
</reference>
<gene>
    <name evidence="2" type="ORF">HDA37_000648</name>
</gene>
<protein>
    <submittedName>
        <fullName evidence="2">Uncharacterized protein</fullName>
    </submittedName>
</protein>
<evidence type="ECO:0000256" key="1">
    <source>
        <dbReference type="SAM" id="MobiDB-lite"/>
    </source>
</evidence>
<name>A0A852VTZ4_PSEA5</name>
<dbReference type="AlphaFoldDB" id="A0A852VTZ4"/>
<proteinExistence type="predicted"/>
<comment type="caution">
    <text evidence="2">The sequence shown here is derived from an EMBL/GenBank/DDBJ whole genome shotgun (WGS) entry which is preliminary data.</text>
</comment>
<organism evidence="2 3">
    <name type="scientific">Pseudonocardia alni</name>
    <name type="common">Amycolata alni</name>
    <dbReference type="NCBI Taxonomy" id="33907"/>
    <lineage>
        <taxon>Bacteria</taxon>
        <taxon>Bacillati</taxon>
        <taxon>Actinomycetota</taxon>
        <taxon>Actinomycetes</taxon>
        <taxon>Pseudonocardiales</taxon>
        <taxon>Pseudonocardiaceae</taxon>
        <taxon>Pseudonocardia</taxon>
    </lineage>
</organism>
<dbReference type="Proteomes" id="UP000549695">
    <property type="component" value="Unassembled WGS sequence"/>
</dbReference>
<dbReference type="GeneID" id="98050468"/>
<accession>A0A852VTZ4</accession>
<evidence type="ECO:0000313" key="2">
    <source>
        <dbReference type="EMBL" id="NYG00363.1"/>
    </source>
</evidence>
<feature type="region of interest" description="Disordered" evidence="1">
    <location>
        <begin position="1"/>
        <end position="103"/>
    </location>
</feature>